<evidence type="ECO:0000259" key="10">
    <source>
        <dbReference type="PROSITE" id="PS50165"/>
    </source>
</evidence>
<dbReference type="GO" id="GO:0009380">
    <property type="term" value="C:excinuclease repair complex"/>
    <property type="evidence" value="ECO:0007669"/>
    <property type="project" value="InterPro"/>
</dbReference>
<dbReference type="Proteomes" id="UP000824229">
    <property type="component" value="Unassembled WGS sequence"/>
</dbReference>
<dbReference type="FunFam" id="1.10.150.20:FF:000005">
    <property type="entry name" value="UvrABC system protein C"/>
    <property type="match status" value="1"/>
</dbReference>
<dbReference type="Gene3D" id="3.40.1440.10">
    <property type="entry name" value="GIY-YIG endonuclease"/>
    <property type="match status" value="1"/>
</dbReference>
<dbReference type="PANTHER" id="PTHR30562:SF1">
    <property type="entry name" value="UVRABC SYSTEM PROTEIN C"/>
    <property type="match status" value="1"/>
</dbReference>
<evidence type="ECO:0000259" key="9">
    <source>
        <dbReference type="PROSITE" id="PS50164"/>
    </source>
</evidence>
<comment type="function">
    <text evidence="7">The UvrABC repair system catalyzes the recognition and processing of DNA lesions. UvrC both incises the 5' and 3' sides of the lesion. The N-terminal half is responsible for the 3' incision and the C-terminal half is responsible for the 5' incision.</text>
</comment>
<dbReference type="Pfam" id="PF12826">
    <property type="entry name" value="HHH_2"/>
    <property type="match status" value="1"/>
</dbReference>
<comment type="subunit">
    <text evidence="7">Interacts with UvrB in an incision complex.</text>
</comment>
<dbReference type="CDD" id="cd10434">
    <property type="entry name" value="GIY-YIG_UvrC_Cho"/>
    <property type="match status" value="1"/>
</dbReference>
<dbReference type="HAMAP" id="MF_00203">
    <property type="entry name" value="UvrC"/>
    <property type="match status" value="1"/>
</dbReference>
<proteinExistence type="inferred from homology"/>
<dbReference type="InterPro" id="IPR010994">
    <property type="entry name" value="RuvA_2-like"/>
</dbReference>
<evidence type="ECO:0000313" key="11">
    <source>
        <dbReference type="EMBL" id="MBU3803597.1"/>
    </source>
</evidence>
<reference evidence="11" key="2">
    <citation type="submission" date="2021-04" db="EMBL/GenBank/DDBJ databases">
        <authorList>
            <person name="Gilroy R."/>
        </authorList>
    </citation>
    <scope>NUCLEOTIDE SEQUENCE</scope>
    <source>
        <strain evidence="11">B5-657</strain>
    </source>
</reference>
<dbReference type="SMART" id="SM00465">
    <property type="entry name" value="GIYc"/>
    <property type="match status" value="1"/>
</dbReference>
<accession>A0A9E2NJZ5</accession>
<reference evidence="11" key="1">
    <citation type="journal article" date="2021" name="PeerJ">
        <title>Extensive microbial diversity within the chicken gut microbiome revealed by metagenomics and culture.</title>
        <authorList>
            <person name="Gilroy R."/>
            <person name="Ravi A."/>
            <person name="Getino M."/>
            <person name="Pursley I."/>
            <person name="Horton D.L."/>
            <person name="Alikhan N.F."/>
            <person name="Baker D."/>
            <person name="Gharbi K."/>
            <person name="Hall N."/>
            <person name="Watson M."/>
            <person name="Adriaenssens E.M."/>
            <person name="Foster-Nyarko E."/>
            <person name="Jarju S."/>
            <person name="Secka A."/>
            <person name="Antonio M."/>
            <person name="Oren A."/>
            <person name="Chaudhuri R.R."/>
            <person name="La Ragione R."/>
            <person name="Hildebrand F."/>
            <person name="Pallen M.J."/>
        </authorList>
    </citation>
    <scope>NUCLEOTIDE SEQUENCE</scope>
    <source>
        <strain evidence="11">B5-657</strain>
    </source>
</reference>
<comment type="caution">
    <text evidence="11">The sequence shown here is derived from an EMBL/GenBank/DDBJ whole genome shotgun (WGS) entry which is preliminary data.</text>
</comment>
<dbReference type="InterPro" id="IPR000305">
    <property type="entry name" value="GIY-YIG_endonuc"/>
</dbReference>
<dbReference type="InterPro" id="IPR001943">
    <property type="entry name" value="UVR_dom"/>
</dbReference>
<dbReference type="InterPro" id="IPR050066">
    <property type="entry name" value="UvrABC_protein_C"/>
</dbReference>
<keyword evidence="6 7" id="KW-0742">SOS response</keyword>
<dbReference type="InterPro" id="IPR038476">
    <property type="entry name" value="UvrC_RNase_H_dom_sf"/>
</dbReference>
<evidence type="ECO:0000256" key="1">
    <source>
        <dbReference type="ARBA" id="ARBA00022490"/>
    </source>
</evidence>
<feature type="domain" description="UVR" evidence="8">
    <location>
        <begin position="204"/>
        <end position="239"/>
    </location>
</feature>
<keyword evidence="5 7" id="KW-0234">DNA repair</keyword>
<dbReference type="NCBIfam" id="NF001824">
    <property type="entry name" value="PRK00558.1-5"/>
    <property type="match status" value="1"/>
</dbReference>
<comment type="subcellular location">
    <subcellularLocation>
        <location evidence="7">Cytoplasm</location>
    </subcellularLocation>
</comment>
<evidence type="ECO:0000313" key="12">
    <source>
        <dbReference type="Proteomes" id="UP000824229"/>
    </source>
</evidence>
<dbReference type="SUPFAM" id="SSF82771">
    <property type="entry name" value="GIY-YIG endonuclease"/>
    <property type="match status" value="1"/>
</dbReference>
<dbReference type="GO" id="GO:0005737">
    <property type="term" value="C:cytoplasm"/>
    <property type="evidence" value="ECO:0007669"/>
    <property type="project" value="UniProtKB-SubCell"/>
</dbReference>
<evidence type="ECO:0000256" key="3">
    <source>
        <dbReference type="ARBA" id="ARBA00022769"/>
    </source>
</evidence>
<dbReference type="Gene3D" id="1.10.150.20">
    <property type="entry name" value="5' to 3' exonuclease, C-terminal subdomain"/>
    <property type="match status" value="1"/>
</dbReference>
<dbReference type="SUPFAM" id="SSF46600">
    <property type="entry name" value="C-terminal UvrC-binding domain of UvrB"/>
    <property type="match status" value="1"/>
</dbReference>
<protein>
    <recommendedName>
        <fullName evidence="7">UvrABC system protein C</fullName>
        <shortName evidence="7">Protein UvrC</shortName>
    </recommendedName>
    <alternativeName>
        <fullName evidence="7">Excinuclease ABC subunit C</fullName>
    </alternativeName>
</protein>
<dbReference type="GO" id="GO:0009432">
    <property type="term" value="P:SOS response"/>
    <property type="evidence" value="ECO:0007669"/>
    <property type="project" value="UniProtKB-UniRule"/>
</dbReference>
<dbReference type="PROSITE" id="PS50164">
    <property type="entry name" value="GIY_YIG"/>
    <property type="match status" value="1"/>
</dbReference>
<dbReference type="GO" id="GO:0006289">
    <property type="term" value="P:nucleotide-excision repair"/>
    <property type="evidence" value="ECO:0007669"/>
    <property type="project" value="UniProtKB-UniRule"/>
</dbReference>
<evidence type="ECO:0000256" key="6">
    <source>
        <dbReference type="ARBA" id="ARBA00023236"/>
    </source>
</evidence>
<dbReference type="PROSITE" id="PS50151">
    <property type="entry name" value="UVR"/>
    <property type="match status" value="1"/>
</dbReference>
<dbReference type="NCBIfam" id="TIGR00194">
    <property type="entry name" value="uvrC"/>
    <property type="match status" value="1"/>
</dbReference>
<dbReference type="InterPro" id="IPR041663">
    <property type="entry name" value="DisA/LigA_HHH"/>
</dbReference>
<dbReference type="AlphaFoldDB" id="A0A9E2NJZ5"/>
<dbReference type="InterPro" id="IPR036876">
    <property type="entry name" value="UVR_dom_sf"/>
</dbReference>
<dbReference type="FunFam" id="3.40.1440.10:FF:000001">
    <property type="entry name" value="UvrABC system protein C"/>
    <property type="match status" value="1"/>
</dbReference>
<dbReference type="Gene3D" id="4.10.860.10">
    <property type="entry name" value="UVR domain"/>
    <property type="match status" value="1"/>
</dbReference>
<feature type="domain" description="GIY-YIG" evidence="9">
    <location>
        <begin position="13"/>
        <end position="92"/>
    </location>
</feature>
<dbReference type="Pfam" id="PF08459">
    <property type="entry name" value="UvrC_RNaseH_dom"/>
    <property type="match status" value="1"/>
</dbReference>
<dbReference type="EMBL" id="JAHLFQ010000044">
    <property type="protein sequence ID" value="MBU3803597.1"/>
    <property type="molecule type" value="Genomic_DNA"/>
</dbReference>
<dbReference type="Pfam" id="PF22920">
    <property type="entry name" value="UvrC_RNaseH"/>
    <property type="match status" value="1"/>
</dbReference>
<dbReference type="GO" id="GO:0009381">
    <property type="term" value="F:excinuclease ABC activity"/>
    <property type="evidence" value="ECO:0007669"/>
    <property type="project" value="UniProtKB-UniRule"/>
</dbReference>
<dbReference type="GO" id="GO:0003677">
    <property type="term" value="F:DNA binding"/>
    <property type="evidence" value="ECO:0007669"/>
    <property type="project" value="UniProtKB-UniRule"/>
</dbReference>
<evidence type="ECO:0000256" key="2">
    <source>
        <dbReference type="ARBA" id="ARBA00022763"/>
    </source>
</evidence>
<dbReference type="InterPro" id="IPR004791">
    <property type="entry name" value="UvrC"/>
</dbReference>
<gene>
    <name evidence="7 11" type="primary">uvrC</name>
    <name evidence="11" type="ORF">H9872_02400</name>
</gene>
<keyword evidence="3 7" id="KW-0228">DNA excision</keyword>
<dbReference type="Pfam" id="PF02151">
    <property type="entry name" value="UVR"/>
    <property type="match status" value="1"/>
</dbReference>
<keyword evidence="2 7" id="KW-0227">DNA damage</keyword>
<dbReference type="SUPFAM" id="SSF47781">
    <property type="entry name" value="RuvA domain 2-like"/>
    <property type="match status" value="1"/>
</dbReference>
<sequence>MFQIEEELKKLPDLPGVYLMKDDTGHIIYVGKAINLKNRVRQYFQSSKNHSIKVKKMVQHIASFEYIITRSEVEALVLECNLIKKFDPKYNIRLKDDKTYPYIKINIQDAFPRMTIVRQMKKDGARYFGPYTNVSAMWEIVEIIKNTWPMRTCSRNLPRDIGKERACLNCHIGKCLAPCEGKIKQEDYKKMIDEVLNFLSGKYKEVIKKLQEDMLTASEDLQFEKAAQLRDQIMAIEKIEQKQTATLSSMLDQDVIAFAKSPEDTLIQVYFVRQGKLVGREHFYLQGTEDETIEDIFRDFIVQFYANATFIPKEVVIERVPSEQEVLESYLAEKRGSKVSLITPQKGSKHGLMELASKNAEVTLSQFGDQIKKEQERTKGAIEEIQKAIGLDKVPYRMEAYDISNTQGIQSVGGMVVFEGGKPKKSDYRKFKIKSIFGPNDYGSLEEVLDRRFNRMKNEEEGSSFSKMPDLILMDGGKGQVSVAEKVMKKYQLHIPICGMVKDDRHRTRGLLYQGEEILLETRSEGFKLITRIQDEVHRFSIEYHKKLRGKAQIQSILDDIPGIGKERKKILMQHFKSVENLKAASLEEIEQVEGIPQKVASNIYQFFHKH</sequence>
<dbReference type="Pfam" id="PF01541">
    <property type="entry name" value="GIY-YIG"/>
    <property type="match status" value="1"/>
</dbReference>
<feature type="domain" description="UvrC family homology region profile" evidence="10">
    <location>
        <begin position="255"/>
        <end position="488"/>
    </location>
</feature>
<dbReference type="InterPro" id="IPR035901">
    <property type="entry name" value="GIY-YIG_endonuc_sf"/>
</dbReference>
<dbReference type="PROSITE" id="PS50165">
    <property type="entry name" value="UVRC"/>
    <property type="match status" value="1"/>
</dbReference>
<organism evidence="11 12">
    <name type="scientific">Candidatus Cellulosilyticum pullistercoris</name>
    <dbReference type="NCBI Taxonomy" id="2838521"/>
    <lineage>
        <taxon>Bacteria</taxon>
        <taxon>Bacillati</taxon>
        <taxon>Bacillota</taxon>
        <taxon>Clostridia</taxon>
        <taxon>Lachnospirales</taxon>
        <taxon>Cellulosilyticaceae</taxon>
        <taxon>Cellulosilyticum</taxon>
    </lineage>
</organism>
<name>A0A9E2NJZ5_9FIRM</name>
<dbReference type="InterPro" id="IPR001162">
    <property type="entry name" value="UvrC_RNase_H_dom"/>
</dbReference>
<evidence type="ECO:0000259" key="8">
    <source>
        <dbReference type="PROSITE" id="PS50151"/>
    </source>
</evidence>
<keyword evidence="4 7" id="KW-0267">Excision nuclease</keyword>
<evidence type="ECO:0000256" key="4">
    <source>
        <dbReference type="ARBA" id="ARBA00022881"/>
    </source>
</evidence>
<evidence type="ECO:0000256" key="5">
    <source>
        <dbReference type="ARBA" id="ARBA00023204"/>
    </source>
</evidence>
<keyword evidence="1 7" id="KW-0963">Cytoplasm</keyword>
<dbReference type="PANTHER" id="PTHR30562">
    <property type="entry name" value="UVRC/OXIDOREDUCTASE"/>
    <property type="match status" value="1"/>
</dbReference>
<dbReference type="Gene3D" id="3.30.420.340">
    <property type="entry name" value="UvrC, RNAse H endonuclease domain"/>
    <property type="match status" value="1"/>
</dbReference>
<dbReference type="InterPro" id="IPR047296">
    <property type="entry name" value="GIY-YIG_UvrC_Cho"/>
</dbReference>
<evidence type="ECO:0000256" key="7">
    <source>
        <dbReference type="HAMAP-Rule" id="MF_00203"/>
    </source>
</evidence>
<comment type="similarity">
    <text evidence="7">Belongs to the UvrC family.</text>
</comment>